<organism evidence="2">
    <name type="scientific">Arundo donax</name>
    <name type="common">Giant reed</name>
    <name type="synonym">Donax arundinaceus</name>
    <dbReference type="NCBI Taxonomy" id="35708"/>
    <lineage>
        <taxon>Eukaryota</taxon>
        <taxon>Viridiplantae</taxon>
        <taxon>Streptophyta</taxon>
        <taxon>Embryophyta</taxon>
        <taxon>Tracheophyta</taxon>
        <taxon>Spermatophyta</taxon>
        <taxon>Magnoliopsida</taxon>
        <taxon>Liliopsida</taxon>
        <taxon>Poales</taxon>
        <taxon>Poaceae</taxon>
        <taxon>PACMAD clade</taxon>
        <taxon>Arundinoideae</taxon>
        <taxon>Arundineae</taxon>
        <taxon>Arundo</taxon>
    </lineage>
</organism>
<reference evidence="2" key="1">
    <citation type="submission" date="2014-09" db="EMBL/GenBank/DDBJ databases">
        <authorList>
            <person name="Magalhaes I.L.F."/>
            <person name="Oliveira U."/>
            <person name="Santos F.R."/>
            <person name="Vidigal T.H.D.A."/>
            <person name="Brescovit A.D."/>
            <person name="Santos A.J."/>
        </authorList>
    </citation>
    <scope>NUCLEOTIDE SEQUENCE</scope>
    <source>
        <tissue evidence="2">Shoot tissue taken approximately 20 cm above the soil surface</tissue>
    </source>
</reference>
<reference evidence="2" key="2">
    <citation type="journal article" date="2015" name="Data Brief">
        <title>Shoot transcriptome of the giant reed, Arundo donax.</title>
        <authorList>
            <person name="Barrero R.A."/>
            <person name="Guerrero F.D."/>
            <person name="Moolhuijzen P."/>
            <person name="Goolsby J.A."/>
            <person name="Tidwell J."/>
            <person name="Bellgard S.E."/>
            <person name="Bellgard M.I."/>
        </authorList>
    </citation>
    <scope>NUCLEOTIDE SEQUENCE</scope>
    <source>
        <tissue evidence="2">Shoot tissue taken approximately 20 cm above the soil surface</tissue>
    </source>
</reference>
<sequence>MPPLRCPATRSHERCLRSPSLPLLPCPPIMPSASSSTCHHRWSVPPSPKPSPPSRSASLSDAVAALRCPRLQGKMRSCVFSSDLCLLLYFVNVLKMNNRKGR</sequence>
<accession>A0A0A8ZWJ2</accession>
<name>A0A0A8ZWJ2_ARUDO</name>
<evidence type="ECO:0000313" key="2">
    <source>
        <dbReference type="EMBL" id="JAD43774.1"/>
    </source>
</evidence>
<protein>
    <submittedName>
        <fullName evidence="2">Uncharacterized protein</fullName>
    </submittedName>
</protein>
<dbReference type="AlphaFoldDB" id="A0A0A8ZWJ2"/>
<proteinExistence type="predicted"/>
<dbReference type="EMBL" id="GBRH01254121">
    <property type="protein sequence ID" value="JAD43774.1"/>
    <property type="molecule type" value="Transcribed_RNA"/>
</dbReference>
<feature type="region of interest" description="Disordered" evidence="1">
    <location>
        <begin position="33"/>
        <end position="58"/>
    </location>
</feature>
<evidence type="ECO:0000256" key="1">
    <source>
        <dbReference type="SAM" id="MobiDB-lite"/>
    </source>
</evidence>